<feature type="region of interest" description="Disordered" evidence="1">
    <location>
        <begin position="171"/>
        <end position="205"/>
    </location>
</feature>
<dbReference type="RefSeq" id="WP_150076150.1">
    <property type="nucleotide sequence ID" value="NZ_VWOX01000004.1"/>
</dbReference>
<accession>A0A5M6DDR4</accession>
<keyword evidence="4" id="KW-1185">Reference proteome</keyword>
<comment type="caution">
    <text evidence="3">The sequence shown here is derived from an EMBL/GenBank/DDBJ whole genome shotgun (WGS) entry which is preliminary data.</text>
</comment>
<organism evidence="3 4">
    <name type="scientific">Roseiconus nitratireducens</name>
    <dbReference type="NCBI Taxonomy" id="2605748"/>
    <lineage>
        <taxon>Bacteria</taxon>
        <taxon>Pseudomonadati</taxon>
        <taxon>Planctomycetota</taxon>
        <taxon>Planctomycetia</taxon>
        <taxon>Pirellulales</taxon>
        <taxon>Pirellulaceae</taxon>
        <taxon>Roseiconus</taxon>
    </lineage>
</organism>
<dbReference type="AlphaFoldDB" id="A0A5M6DDR4"/>
<evidence type="ECO:0000256" key="1">
    <source>
        <dbReference type="SAM" id="MobiDB-lite"/>
    </source>
</evidence>
<evidence type="ECO:0000256" key="2">
    <source>
        <dbReference type="SAM" id="Phobius"/>
    </source>
</evidence>
<name>A0A5M6DDR4_9BACT</name>
<reference evidence="3 4" key="1">
    <citation type="submission" date="2019-08" db="EMBL/GenBank/DDBJ databases">
        <authorList>
            <person name="Dhanesh K."/>
            <person name="Kumar G."/>
            <person name="Sasikala C."/>
            <person name="Venkata Ramana C."/>
        </authorList>
    </citation>
    <scope>NUCLEOTIDE SEQUENCE [LARGE SCALE GENOMIC DNA]</scope>
    <source>
        <strain evidence="3 4">JC645</strain>
    </source>
</reference>
<dbReference type="Proteomes" id="UP000324479">
    <property type="component" value="Unassembled WGS sequence"/>
</dbReference>
<keyword evidence="2" id="KW-0812">Transmembrane</keyword>
<gene>
    <name evidence="3" type="ORF">FYK55_09465</name>
</gene>
<evidence type="ECO:0000313" key="3">
    <source>
        <dbReference type="EMBL" id="KAA5544540.1"/>
    </source>
</evidence>
<feature type="region of interest" description="Disordered" evidence="1">
    <location>
        <begin position="1"/>
        <end position="41"/>
    </location>
</feature>
<keyword evidence="2" id="KW-1133">Transmembrane helix</keyword>
<keyword evidence="2" id="KW-0472">Membrane</keyword>
<feature type="transmembrane region" description="Helical" evidence="2">
    <location>
        <begin position="218"/>
        <end position="240"/>
    </location>
</feature>
<evidence type="ECO:0000313" key="4">
    <source>
        <dbReference type="Proteomes" id="UP000324479"/>
    </source>
</evidence>
<sequence>MSTTEPAEFRPPSPATRLGRVGDGDGTLGPADFQRIGISPRETRSAVIRRAAARTSQSLASKQLRCPSVATEEQLFRVALSTYRLLDPRQRGNDHARAHLGRIRQGDLMSAERAAFAIVQPTKHDDVASPSHADVPATEQSWPPRMNATLDAGRNDATKSALRHLEYQPVATAHASDSRPQPAVESTSVAPPPAEIGTSVPHSAPAVTRMRRRLRQPAVIVSIMVLVLSAAVGLSVWKYIRGQSVRAIRDRYSQVDG</sequence>
<protein>
    <submittedName>
        <fullName evidence="3">Uncharacterized protein</fullName>
    </submittedName>
</protein>
<dbReference type="EMBL" id="VWOX01000004">
    <property type="protein sequence ID" value="KAA5544540.1"/>
    <property type="molecule type" value="Genomic_DNA"/>
</dbReference>
<proteinExistence type="predicted"/>
<feature type="region of interest" description="Disordered" evidence="1">
    <location>
        <begin position="123"/>
        <end position="144"/>
    </location>
</feature>